<feature type="transmembrane region" description="Helical" evidence="1">
    <location>
        <begin position="48"/>
        <end position="75"/>
    </location>
</feature>
<dbReference type="EMBL" id="AMPO01000003">
    <property type="protein sequence ID" value="EKF86243.1"/>
    <property type="molecule type" value="Genomic_DNA"/>
</dbReference>
<keyword evidence="1" id="KW-0812">Transmembrane</keyword>
<dbReference type="OrthoDB" id="81991at2157"/>
<feature type="transmembrane region" description="Helical" evidence="1">
    <location>
        <begin position="95"/>
        <end position="122"/>
    </location>
</feature>
<evidence type="ECO:0000313" key="3">
    <source>
        <dbReference type="Proteomes" id="UP000007360"/>
    </source>
</evidence>
<evidence type="ECO:0000313" key="2">
    <source>
        <dbReference type="EMBL" id="EKF86243.1"/>
    </source>
</evidence>
<reference evidence="2 3" key="1">
    <citation type="journal article" date="2012" name="J. Bacteriol.">
        <title>Draft genome sequence of Methanobacterium formicicum DSM 3637, an archaebacterium isolated from the methane producer amoeba Pelomyxa palustris.</title>
        <authorList>
            <person name="Gutierrez G."/>
        </authorList>
    </citation>
    <scope>NUCLEOTIDE SEQUENCE [LARGE SCALE GENOMIC DNA]</scope>
    <source>
        <strain evidence="3">DSM 3637 / PP1</strain>
    </source>
</reference>
<proteinExistence type="predicted"/>
<comment type="caution">
    <text evidence="2">The sequence shown here is derived from an EMBL/GenBank/DDBJ whole genome shotgun (WGS) entry which is preliminary data.</text>
</comment>
<keyword evidence="1" id="KW-1133">Transmembrane helix</keyword>
<feature type="transmembrane region" description="Helical" evidence="1">
    <location>
        <begin position="188"/>
        <end position="208"/>
    </location>
</feature>
<sequence length="303" mass="33047">MIIMDLIWLIAIFILSGILTSLFKSIFTRLGGNLYTPIRGGTPRAVGIAPFIVLLLFFPPPGNYLIALIGIFAFLDDIIGRKKIKGMPFEFGQLSRGIGMLLVMVIGYAYFGPASILIALMIQPMNIADMQPGTSASTVIIMGLLMAILLYLTTGNPYSPALILLAVCLGYAPLDYQGKIMMGEVGNHSFGVGLGVTYTLLAGNIANFHNWGSGGVFIVVLILLIFTALLIALLRQKNLKNFLETNLQIPNPGYGDLVMDVLTGGGLGDLLRRIILRKRTITIKNRFLIVLGMRRLFYNPHAV</sequence>
<keyword evidence="1" id="KW-0472">Membrane</keyword>
<accession>K2R133</accession>
<feature type="transmembrane region" description="Helical" evidence="1">
    <location>
        <begin position="214"/>
        <end position="234"/>
    </location>
</feature>
<protein>
    <submittedName>
        <fullName evidence="2">Cell wall biosynthesis protein</fullName>
    </submittedName>
</protein>
<name>K2R133_METFP</name>
<keyword evidence="3" id="KW-1185">Reference proteome</keyword>
<feature type="transmembrane region" description="Helical" evidence="1">
    <location>
        <begin position="6"/>
        <end position="27"/>
    </location>
</feature>
<dbReference type="AlphaFoldDB" id="K2R133"/>
<evidence type="ECO:0000256" key="1">
    <source>
        <dbReference type="SAM" id="Phobius"/>
    </source>
</evidence>
<organism evidence="2 3">
    <name type="scientific">Methanobacterium formicicum (strain DSM 3637 / PP1)</name>
    <dbReference type="NCBI Taxonomy" id="1204725"/>
    <lineage>
        <taxon>Archaea</taxon>
        <taxon>Methanobacteriati</taxon>
        <taxon>Methanobacteriota</taxon>
        <taxon>Methanomada group</taxon>
        <taxon>Methanobacteria</taxon>
        <taxon>Methanobacteriales</taxon>
        <taxon>Methanobacteriaceae</taxon>
        <taxon>Methanobacterium</taxon>
    </lineage>
</organism>
<gene>
    <name evidence="2" type="ORF">A994_04785</name>
</gene>
<dbReference type="RefSeq" id="WP_004030203.1">
    <property type="nucleotide sequence ID" value="NZ_AMPO01000003.1"/>
</dbReference>
<feature type="transmembrane region" description="Helical" evidence="1">
    <location>
        <begin position="134"/>
        <end position="152"/>
    </location>
</feature>
<dbReference type="Proteomes" id="UP000007360">
    <property type="component" value="Unassembled WGS sequence"/>
</dbReference>
<dbReference type="PATRIC" id="fig|1204725.3.peg.959"/>